<dbReference type="Proteomes" id="UP000594454">
    <property type="component" value="Chromosome 3"/>
</dbReference>
<dbReference type="AlphaFoldDB" id="A0A7R8YTS1"/>
<dbReference type="EMBL" id="LR899011">
    <property type="protein sequence ID" value="CAD7085052.1"/>
    <property type="molecule type" value="Genomic_DNA"/>
</dbReference>
<proteinExistence type="predicted"/>
<keyword evidence="2" id="KW-0812">Transmembrane</keyword>
<keyword evidence="2" id="KW-0472">Membrane</keyword>
<protein>
    <submittedName>
        <fullName evidence="3">Uncharacterized protein</fullName>
    </submittedName>
</protein>
<evidence type="ECO:0000313" key="3">
    <source>
        <dbReference type="EMBL" id="CAD7085052.1"/>
    </source>
</evidence>
<accession>A0A7R8YTS1</accession>
<evidence type="ECO:0000256" key="2">
    <source>
        <dbReference type="SAM" id="Phobius"/>
    </source>
</evidence>
<keyword evidence="2" id="KW-1133">Transmembrane helix</keyword>
<keyword evidence="4" id="KW-1185">Reference proteome</keyword>
<feature type="compositionally biased region" description="Basic and acidic residues" evidence="1">
    <location>
        <begin position="171"/>
        <end position="183"/>
    </location>
</feature>
<sequence length="191" mass="20147">MFQFLSEGFLAIQELHRSTFIWKHLVVDLLYKEPYFKMKFAVVVLCVAVAVAQAALTPILPAATLVRTPQLDSAIISSDRVGANFAYSTVEGHAYQAVAPFFRAAYPVALNYDINGIPLALPAVQQYIAAAAPLPLLSPLAPLPALQVAGIEAGKTEKPEGEGAAAAAAESKPDQPEGAKAEGDSVTVETA</sequence>
<gene>
    <name evidence="3" type="ORF">HERILL_LOCUS7918</name>
</gene>
<feature type="transmembrane region" description="Helical" evidence="2">
    <location>
        <begin position="40"/>
        <end position="60"/>
    </location>
</feature>
<dbReference type="InParanoid" id="A0A7R8YTS1"/>
<name>A0A7R8YTS1_HERIL</name>
<feature type="region of interest" description="Disordered" evidence="1">
    <location>
        <begin position="154"/>
        <end position="191"/>
    </location>
</feature>
<evidence type="ECO:0000313" key="4">
    <source>
        <dbReference type="Proteomes" id="UP000594454"/>
    </source>
</evidence>
<dbReference type="OrthoDB" id="8250900at2759"/>
<reference evidence="3 4" key="1">
    <citation type="submission" date="2020-11" db="EMBL/GenBank/DDBJ databases">
        <authorList>
            <person name="Wallbank WR R."/>
            <person name="Pardo Diaz C."/>
            <person name="Kozak K."/>
            <person name="Martin S."/>
            <person name="Jiggins C."/>
            <person name="Moest M."/>
            <person name="Warren A I."/>
            <person name="Generalovic N T."/>
            <person name="Byers J.R.P. K."/>
            <person name="Montejo-Kovacevich G."/>
            <person name="Yen C E."/>
        </authorList>
    </citation>
    <scope>NUCLEOTIDE SEQUENCE [LARGE SCALE GENOMIC DNA]</scope>
</reference>
<evidence type="ECO:0000256" key="1">
    <source>
        <dbReference type="SAM" id="MobiDB-lite"/>
    </source>
</evidence>
<organism evidence="3 4">
    <name type="scientific">Hermetia illucens</name>
    <name type="common">Black soldier fly</name>
    <dbReference type="NCBI Taxonomy" id="343691"/>
    <lineage>
        <taxon>Eukaryota</taxon>
        <taxon>Metazoa</taxon>
        <taxon>Ecdysozoa</taxon>
        <taxon>Arthropoda</taxon>
        <taxon>Hexapoda</taxon>
        <taxon>Insecta</taxon>
        <taxon>Pterygota</taxon>
        <taxon>Neoptera</taxon>
        <taxon>Endopterygota</taxon>
        <taxon>Diptera</taxon>
        <taxon>Brachycera</taxon>
        <taxon>Stratiomyomorpha</taxon>
        <taxon>Stratiomyidae</taxon>
        <taxon>Hermetiinae</taxon>
        <taxon>Hermetia</taxon>
    </lineage>
</organism>